<name>A0A1W1WV86_9BACT</name>
<proteinExistence type="predicted"/>
<keyword evidence="4" id="KW-1185">Reference proteome</keyword>
<dbReference type="PIRSF" id="PIRSF500176">
    <property type="entry name" value="L_ASNase"/>
    <property type="match status" value="1"/>
</dbReference>
<dbReference type="EMBL" id="FWWZ01000001">
    <property type="protein sequence ID" value="SMC10156.1"/>
    <property type="molecule type" value="Genomic_DNA"/>
</dbReference>
<dbReference type="InterPro" id="IPR006034">
    <property type="entry name" value="Asparaginase/glutaminase-like"/>
</dbReference>
<sequence>MIILNTGGTFNKIYDPIKGLLIVPKSNRAVEEIIKNINQNIAYKGLIYKDSLEFTDEDREKLVATIEKLDEKSIVVVHGTDTMDKSAAYVAQRVKDKCIIFTGSMIPYSIDKAEASSNLTLAIAKGLYAYEEGVFIAMHGIVAKHNRVYKDRQRGVFCLK</sequence>
<accession>A0A1W1WV86</accession>
<dbReference type="Gene3D" id="3.40.50.1170">
    <property type="entry name" value="L-asparaginase, N-terminal domain"/>
    <property type="match status" value="1"/>
</dbReference>
<dbReference type="InterPro" id="IPR037152">
    <property type="entry name" value="L-asparaginase_N_sf"/>
</dbReference>
<reference evidence="4" key="1">
    <citation type="submission" date="2017-04" db="EMBL/GenBank/DDBJ databases">
        <authorList>
            <person name="Varghese N."/>
            <person name="Submissions S."/>
        </authorList>
    </citation>
    <scope>NUCLEOTIDE SEQUENCE [LARGE SCALE GENOMIC DNA]</scope>
    <source>
        <strain evidence="4">DSM 16512</strain>
    </source>
</reference>
<gene>
    <name evidence="3" type="ORF">SAMN05660197_1995</name>
</gene>
<dbReference type="SUPFAM" id="SSF53774">
    <property type="entry name" value="Glutaminase/Asparaginase"/>
    <property type="match status" value="1"/>
</dbReference>
<dbReference type="STRING" id="1069081.SAMN05660197_1995"/>
<dbReference type="PIRSF" id="PIRSF001220">
    <property type="entry name" value="L-ASNase_gatD"/>
    <property type="match status" value="1"/>
</dbReference>
<feature type="domain" description="L-asparaginase N-terminal" evidence="2">
    <location>
        <begin position="2"/>
        <end position="152"/>
    </location>
</feature>
<evidence type="ECO:0000313" key="3">
    <source>
        <dbReference type="EMBL" id="SMC10156.1"/>
    </source>
</evidence>
<evidence type="ECO:0000259" key="2">
    <source>
        <dbReference type="Pfam" id="PF00710"/>
    </source>
</evidence>
<protein>
    <submittedName>
        <fullName evidence="3">L-asparaginase</fullName>
    </submittedName>
</protein>
<dbReference type="InterPro" id="IPR027474">
    <property type="entry name" value="L-asparaginase_N"/>
</dbReference>
<dbReference type="PRINTS" id="PR00139">
    <property type="entry name" value="ASNGLNASE"/>
</dbReference>
<dbReference type="AlphaFoldDB" id="A0A1W1WV86"/>
<evidence type="ECO:0000256" key="1">
    <source>
        <dbReference type="PIRSR" id="PIRSR001220-1"/>
    </source>
</evidence>
<dbReference type="OrthoDB" id="9788068at2"/>
<feature type="active site" description="O-isoaspartyl threonine intermediate" evidence="1">
    <location>
        <position position="9"/>
    </location>
</feature>
<dbReference type="Proteomes" id="UP000192602">
    <property type="component" value="Unassembled WGS sequence"/>
</dbReference>
<dbReference type="Pfam" id="PF00710">
    <property type="entry name" value="Asparaginase"/>
    <property type="match status" value="1"/>
</dbReference>
<evidence type="ECO:0000313" key="4">
    <source>
        <dbReference type="Proteomes" id="UP000192602"/>
    </source>
</evidence>
<dbReference type="InterPro" id="IPR036152">
    <property type="entry name" value="Asp/glu_Ase-like_sf"/>
</dbReference>
<organism evidence="3 4">
    <name type="scientific">Nitratiruptor tergarcus DSM 16512</name>
    <dbReference type="NCBI Taxonomy" id="1069081"/>
    <lineage>
        <taxon>Bacteria</taxon>
        <taxon>Pseudomonadati</taxon>
        <taxon>Campylobacterota</taxon>
        <taxon>Epsilonproteobacteria</taxon>
        <taxon>Nautiliales</taxon>
        <taxon>Nitratiruptoraceae</taxon>
        <taxon>Nitratiruptor</taxon>
    </lineage>
</organism>
<dbReference type="RefSeq" id="WP_084276529.1">
    <property type="nucleotide sequence ID" value="NZ_AP026671.1"/>
</dbReference>